<protein>
    <recommendedName>
        <fullName evidence="3">Tc1-like transposase DDE domain-containing protein</fullName>
    </recommendedName>
</protein>
<evidence type="ECO:0000313" key="1">
    <source>
        <dbReference type="EMBL" id="THU88872.1"/>
    </source>
</evidence>
<sequence>MVNRRISADLKEAALRMWEHGWELSDICSALIVSARSMYRWRAIFNELGRVTRPPSGLRGRPRIISLLALDACHKIYAENNDTYLIELQWFLAVHHDIAISISALQATLQKAGLTRKLLHKIAAERDHQRRADHYAAIRNPLLFSGTVGQRADFEDVFVRGVRYSLVAAMSMKGYIVTRVIEGSYDAPEYFSFIVDEVVPQMNAYPDESSVLLMDNCRIHHTESLRDVLNQQGIY</sequence>
<dbReference type="Gene3D" id="3.30.420.10">
    <property type="entry name" value="Ribonuclease H-like superfamily/Ribonuclease H"/>
    <property type="match status" value="1"/>
</dbReference>
<keyword evidence="2" id="KW-1185">Reference proteome</keyword>
<proteinExistence type="predicted"/>
<reference evidence="1 2" key="1">
    <citation type="journal article" date="2019" name="Nat. Ecol. Evol.">
        <title>Megaphylogeny resolves global patterns of mushroom evolution.</title>
        <authorList>
            <person name="Varga T."/>
            <person name="Krizsan K."/>
            <person name="Foldi C."/>
            <person name="Dima B."/>
            <person name="Sanchez-Garcia M."/>
            <person name="Sanchez-Ramirez S."/>
            <person name="Szollosi G.J."/>
            <person name="Szarkandi J.G."/>
            <person name="Papp V."/>
            <person name="Albert L."/>
            <person name="Andreopoulos W."/>
            <person name="Angelini C."/>
            <person name="Antonin V."/>
            <person name="Barry K.W."/>
            <person name="Bougher N.L."/>
            <person name="Buchanan P."/>
            <person name="Buyck B."/>
            <person name="Bense V."/>
            <person name="Catcheside P."/>
            <person name="Chovatia M."/>
            <person name="Cooper J."/>
            <person name="Damon W."/>
            <person name="Desjardin D."/>
            <person name="Finy P."/>
            <person name="Geml J."/>
            <person name="Haridas S."/>
            <person name="Hughes K."/>
            <person name="Justo A."/>
            <person name="Karasinski D."/>
            <person name="Kautmanova I."/>
            <person name="Kiss B."/>
            <person name="Kocsube S."/>
            <person name="Kotiranta H."/>
            <person name="LaButti K.M."/>
            <person name="Lechner B.E."/>
            <person name="Liimatainen K."/>
            <person name="Lipzen A."/>
            <person name="Lukacs Z."/>
            <person name="Mihaltcheva S."/>
            <person name="Morgado L.N."/>
            <person name="Niskanen T."/>
            <person name="Noordeloos M.E."/>
            <person name="Ohm R.A."/>
            <person name="Ortiz-Santana B."/>
            <person name="Ovrebo C."/>
            <person name="Racz N."/>
            <person name="Riley R."/>
            <person name="Savchenko A."/>
            <person name="Shiryaev A."/>
            <person name="Soop K."/>
            <person name="Spirin V."/>
            <person name="Szebenyi C."/>
            <person name="Tomsovsky M."/>
            <person name="Tulloss R.E."/>
            <person name="Uehling J."/>
            <person name="Grigoriev I.V."/>
            <person name="Vagvolgyi C."/>
            <person name="Papp T."/>
            <person name="Martin F.M."/>
            <person name="Miettinen O."/>
            <person name="Hibbett D.S."/>
            <person name="Nagy L.G."/>
        </authorList>
    </citation>
    <scope>NUCLEOTIDE SEQUENCE [LARGE SCALE GENOMIC DNA]</scope>
    <source>
        <strain evidence="1 2">CBS 962.96</strain>
    </source>
</reference>
<gene>
    <name evidence="1" type="ORF">K435DRAFT_571270</name>
</gene>
<dbReference type="AlphaFoldDB" id="A0A4S8LIC3"/>
<feature type="non-terminal residue" evidence="1">
    <location>
        <position position="235"/>
    </location>
</feature>
<evidence type="ECO:0000313" key="2">
    <source>
        <dbReference type="Proteomes" id="UP000297245"/>
    </source>
</evidence>
<evidence type="ECO:0008006" key="3">
    <source>
        <dbReference type="Google" id="ProtNLM"/>
    </source>
</evidence>
<dbReference type="Proteomes" id="UP000297245">
    <property type="component" value="Unassembled WGS sequence"/>
</dbReference>
<dbReference type="InterPro" id="IPR036397">
    <property type="entry name" value="RNaseH_sf"/>
</dbReference>
<dbReference type="InterPro" id="IPR009057">
    <property type="entry name" value="Homeodomain-like_sf"/>
</dbReference>
<accession>A0A4S8LIC3</accession>
<dbReference type="SUPFAM" id="SSF46689">
    <property type="entry name" value="Homeodomain-like"/>
    <property type="match status" value="1"/>
</dbReference>
<name>A0A4S8LIC3_DENBC</name>
<organism evidence="1 2">
    <name type="scientific">Dendrothele bispora (strain CBS 962.96)</name>
    <dbReference type="NCBI Taxonomy" id="1314807"/>
    <lineage>
        <taxon>Eukaryota</taxon>
        <taxon>Fungi</taxon>
        <taxon>Dikarya</taxon>
        <taxon>Basidiomycota</taxon>
        <taxon>Agaricomycotina</taxon>
        <taxon>Agaricomycetes</taxon>
        <taxon>Agaricomycetidae</taxon>
        <taxon>Agaricales</taxon>
        <taxon>Agaricales incertae sedis</taxon>
        <taxon>Dendrothele</taxon>
    </lineage>
</organism>
<dbReference type="GO" id="GO:0003676">
    <property type="term" value="F:nucleic acid binding"/>
    <property type="evidence" value="ECO:0007669"/>
    <property type="project" value="InterPro"/>
</dbReference>
<dbReference type="EMBL" id="ML179391">
    <property type="protein sequence ID" value="THU88872.1"/>
    <property type="molecule type" value="Genomic_DNA"/>
</dbReference>
<dbReference type="OrthoDB" id="2266637at2759"/>
<dbReference type="PANTHER" id="PTHR46564">
    <property type="entry name" value="TRANSPOSASE"/>
    <property type="match status" value="1"/>
</dbReference>
<dbReference type="PANTHER" id="PTHR46564:SF1">
    <property type="entry name" value="TRANSPOSASE"/>
    <property type="match status" value="1"/>
</dbReference>